<name>W4V8Y4_9FIRM</name>
<dbReference type="PANTHER" id="PTHR42736">
    <property type="entry name" value="PROTEIN-GLUTAMINE GAMMA-GLUTAMYLTRANSFERASE"/>
    <property type="match status" value="1"/>
</dbReference>
<dbReference type="InterPro" id="IPR052901">
    <property type="entry name" value="Bact_TGase-like"/>
</dbReference>
<organism evidence="2 3">
    <name type="scientific">Acetivibrio straminisolvens JCM 21531</name>
    <dbReference type="NCBI Taxonomy" id="1294263"/>
    <lineage>
        <taxon>Bacteria</taxon>
        <taxon>Bacillati</taxon>
        <taxon>Bacillota</taxon>
        <taxon>Clostridia</taxon>
        <taxon>Eubacteriales</taxon>
        <taxon>Oscillospiraceae</taxon>
        <taxon>Acetivibrio</taxon>
    </lineage>
</organism>
<accession>W4V8Y4</accession>
<protein>
    <recommendedName>
        <fullName evidence="1">Transglutaminase-like domain-containing protein</fullName>
    </recommendedName>
</protein>
<dbReference type="InterPro" id="IPR038765">
    <property type="entry name" value="Papain-like_cys_pep_sf"/>
</dbReference>
<evidence type="ECO:0000313" key="2">
    <source>
        <dbReference type="EMBL" id="GAE89667.1"/>
    </source>
</evidence>
<dbReference type="AlphaFoldDB" id="W4V8Y4"/>
<keyword evidence="3" id="KW-1185">Reference proteome</keyword>
<dbReference type="Pfam" id="PF01841">
    <property type="entry name" value="Transglut_core"/>
    <property type="match status" value="1"/>
</dbReference>
<sequence>MIPGYGEDYGGVMPEQMPNIDISGNEGLPEMPFGMGGNTLVLREGKNPHTPAFEVLGVPNYPFVKVMTMENYLNNRWIMSSEEPELRFLLGEKMNREFSKNSVKIKPVEPSKGYIPVLSGNYEMKYDFSLMEYKKSGVFYSNELIENFYEMVYETPPTEAQLRYAKTDGNYEYDVYIPKVVELIVDEVIENCYSDYEAIKFVEEFLLENYTYDNSVINNYGDKDGISAFLLGEDRVGNHLDFLSAYAIILRAVGIPCRLALGYKLLPNAQYQVVYADQVYIYPEIKFEDYGWVPMDVFSYDVFYNPPEKTITQITFADDTARRGNSITVRGTVTDSLGNPLDNMTVLIYLKKYKEEPCLSYSKVNVSQGSFETVFNITGDTNAGKYHVIADLLENDIYRTSSSDPELKVITDTFLEIDSPENIFGNKFNFSGKILDEFSFEGVKGLEVNVSFEHLNLVETIESGEDGILSGEIEIDIPEDYLYFKNFFFCRKILFAL</sequence>
<dbReference type="Gene3D" id="3.10.620.30">
    <property type="match status" value="1"/>
</dbReference>
<comment type="caution">
    <text evidence="2">The sequence shown here is derived from an EMBL/GenBank/DDBJ whole genome shotgun (WGS) entry which is preliminary data.</text>
</comment>
<evidence type="ECO:0000313" key="3">
    <source>
        <dbReference type="Proteomes" id="UP000019109"/>
    </source>
</evidence>
<dbReference type="InterPro" id="IPR002931">
    <property type="entry name" value="Transglutaminase-like"/>
</dbReference>
<dbReference type="SUPFAM" id="SSF54001">
    <property type="entry name" value="Cysteine proteinases"/>
    <property type="match status" value="1"/>
</dbReference>
<dbReference type="EMBL" id="BAVR01000042">
    <property type="protein sequence ID" value="GAE89667.1"/>
    <property type="molecule type" value="Genomic_DNA"/>
</dbReference>
<gene>
    <name evidence="2" type="ORF">JCM21531_3215</name>
</gene>
<dbReference type="STRING" id="1294263.JCM21531_3215"/>
<feature type="domain" description="Transglutaminase-like" evidence="1">
    <location>
        <begin position="185"/>
        <end position="296"/>
    </location>
</feature>
<reference evidence="2" key="1">
    <citation type="journal article" date="2014" name="Genome Announc.">
        <title>Draft Genome Sequence of Clostridium straminisolvens Strain JCM 21531T, Isolated from a Cellulose-Degrading Bacterial Community.</title>
        <authorList>
            <person name="Yuki M."/>
            <person name="Oshima K."/>
            <person name="Suda W."/>
            <person name="Sakamoto M."/>
            <person name="Kitamura K."/>
            <person name="Iida T."/>
            <person name="Hattori M."/>
            <person name="Ohkuma M."/>
        </authorList>
    </citation>
    <scope>NUCLEOTIDE SEQUENCE [LARGE SCALE GENOMIC DNA]</scope>
    <source>
        <strain evidence="2">JCM 21531</strain>
    </source>
</reference>
<dbReference type="Proteomes" id="UP000019109">
    <property type="component" value="Unassembled WGS sequence"/>
</dbReference>
<proteinExistence type="predicted"/>
<dbReference type="PANTHER" id="PTHR42736:SF1">
    <property type="entry name" value="PROTEIN-GLUTAMINE GAMMA-GLUTAMYLTRANSFERASE"/>
    <property type="match status" value="1"/>
</dbReference>
<evidence type="ECO:0000259" key="1">
    <source>
        <dbReference type="Pfam" id="PF01841"/>
    </source>
</evidence>